<dbReference type="InterPro" id="IPR055831">
    <property type="entry name" value="DUF7408"/>
</dbReference>
<protein>
    <submittedName>
        <fullName evidence="3">DUF4350 domain-containing protein</fullName>
    </submittedName>
</protein>
<keyword evidence="4" id="KW-1185">Reference proteome</keyword>
<comment type="caution">
    <text evidence="3">The sequence shown here is derived from an EMBL/GenBank/DDBJ whole genome shotgun (WGS) entry which is preliminary data.</text>
</comment>
<dbReference type="RefSeq" id="WP_139604409.1">
    <property type="nucleotide sequence ID" value="NZ_VDCQ01000033.1"/>
</dbReference>
<organism evidence="3 4">
    <name type="scientific">Paenibacillus hemerocallicola</name>
    <dbReference type="NCBI Taxonomy" id="1172614"/>
    <lineage>
        <taxon>Bacteria</taxon>
        <taxon>Bacillati</taxon>
        <taxon>Bacillota</taxon>
        <taxon>Bacilli</taxon>
        <taxon>Bacillales</taxon>
        <taxon>Paenibacillaceae</taxon>
        <taxon>Paenibacillus</taxon>
    </lineage>
</organism>
<dbReference type="SUPFAM" id="SSF52317">
    <property type="entry name" value="Class I glutamine amidotransferase-like"/>
    <property type="match status" value="1"/>
</dbReference>
<dbReference type="Pfam" id="PF24157">
    <property type="entry name" value="DUF7408"/>
    <property type="match status" value="1"/>
</dbReference>
<keyword evidence="1" id="KW-1133">Transmembrane helix</keyword>
<dbReference type="Gene3D" id="3.40.50.880">
    <property type="match status" value="1"/>
</dbReference>
<gene>
    <name evidence="3" type="ORF">FE784_22105</name>
</gene>
<feature type="transmembrane region" description="Helical" evidence="1">
    <location>
        <begin position="386"/>
        <end position="409"/>
    </location>
</feature>
<reference evidence="3 4" key="1">
    <citation type="submission" date="2019-05" db="EMBL/GenBank/DDBJ databases">
        <title>We sequenced the genome of Paenibacillus hemerocallicola KCTC 33185 for further insight into its adaptation and study the phylogeny of Paenibacillus.</title>
        <authorList>
            <person name="Narsing Rao M.P."/>
        </authorList>
    </citation>
    <scope>NUCLEOTIDE SEQUENCE [LARGE SCALE GENOMIC DNA]</scope>
    <source>
        <strain evidence="3 4">KCTC 33185</strain>
    </source>
</reference>
<evidence type="ECO:0000313" key="4">
    <source>
        <dbReference type="Proteomes" id="UP000307943"/>
    </source>
</evidence>
<keyword evidence="1" id="KW-0472">Membrane</keyword>
<feature type="domain" description="DUF7408" evidence="2">
    <location>
        <begin position="211"/>
        <end position="329"/>
    </location>
</feature>
<feature type="transmembrane region" description="Helical" evidence="1">
    <location>
        <begin position="27"/>
        <end position="46"/>
    </location>
</feature>
<evidence type="ECO:0000259" key="2">
    <source>
        <dbReference type="Pfam" id="PF24157"/>
    </source>
</evidence>
<dbReference type="OrthoDB" id="137965at2"/>
<name>A0A5C4T698_9BACL</name>
<dbReference type="EMBL" id="VDCQ01000033">
    <property type="protein sequence ID" value="TNJ64160.1"/>
    <property type="molecule type" value="Genomic_DNA"/>
</dbReference>
<keyword evidence="1" id="KW-0812">Transmembrane</keyword>
<sequence length="811" mass="87875">MREICYVTERGTVVDIRDKKRAKWARWIGILLIIAVMGSGLSLFGGKKADAAKLPLEIAIEHGIDGKMKDGRWFPVKMTITNPGDDVSGDLTVRMAGDGGRTVVYAKHVDLPKQSTKIVWFTLPGKALNANNNIVEFYDQSVDKGDLIPFVQGKVTIDTRPVSPDTLLVGVLARDPDTLNFLSLLNQRGYPVQLAPLAIGDFPWDSAMLDALDVIAFNDAPTDALKPEQVKEIQAWVERGGKLVLGGGAGYAKTASAFGAISPVTVAGTATVSALTEFVQSTGKELALTAPFTVSKGAVKSGETLFSENGIPLVVASPQGQGAVTYVAYDLALQPLASWSGNAAIWERILFGSVSPSAGGIRVGQQDGQWELNNALEVFPQLIPPAYGILTLLFLAYAILVAPAMYVVLKKMDRREWAWFAIPSVAIVTSLIIYGIGASGRGSTLAQTLSVNELSGTGTASRMSASSVFVPSGGSYELEWNGKRNISPIMINDGRQLQAGDAEMIIRSEPDKTVASFEHVPFWSVRKAFAAQEALNDVGKFDYTINFDASGAKGEVVNNTNNELYEAGVVFGGQWYRLGDMKPGEKKQFQASLGGSVGMKDPQWGNLIFPYSGNQDMMQRERSLLNSFSRSNWNGQINGQRLEPYILGFSKSSGNLFKIDGKDVQSERIDLFVQQMKPDYAQDGRVFVPAGVIVPYTESSNVTHMSSYYNGGVEMGSGDMTLVYRLPDRADWQYSKVALAMAVQQQFKIELWNEKSQSWGALQGAQAELNADQVKEALTGGNGIRLKVTNSQNNGRFTYPALSAEGAVKKQ</sequence>
<evidence type="ECO:0000313" key="3">
    <source>
        <dbReference type="EMBL" id="TNJ64160.1"/>
    </source>
</evidence>
<accession>A0A5C4T698</accession>
<feature type="transmembrane region" description="Helical" evidence="1">
    <location>
        <begin position="416"/>
        <end position="437"/>
    </location>
</feature>
<dbReference type="AlphaFoldDB" id="A0A5C4T698"/>
<dbReference type="InterPro" id="IPR029062">
    <property type="entry name" value="Class_I_gatase-like"/>
</dbReference>
<proteinExistence type="predicted"/>
<evidence type="ECO:0000256" key="1">
    <source>
        <dbReference type="SAM" id="Phobius"/>
    </source>
</evidence>
<dbReference type="Proteomes" id="UP000307943">
    <property type="component" value="Unassembled WGS sequence"/>
</dbReference>